<evidence type="ECO:0000313" key="4">
    <source>
        <dbReference type="EMBL" id="RUT35805.1"/>
    </source>
</evidence>
<dbReference type="Pfam" id="PF13508">
    <property type="entry name" value="Acetyltransf_7"/>
    <property type="match status" value="1"/>
</dbReference>
<keyword evidence="1 4" id="KW-0808">Transferase</keyword>
<dbReference type="Proteomes" id="UP000272464">
    <property type="component" value="Unassembled WGS sequence"/>
</dbReference>
<evidence type="ECO:0000256" key="2">
    <source>
        <dbReference type="ARBA" id="ARBA00023315"/>
    </source>
</evidence>
<dbReference type="InterPro" id="IPR016181">
    <property type="entry name" value="Acyl_CoA_acyltransferase"/>
</dbReference>
<dbReference type="EMBL" id="RZNX01000001">
    <property type="protein sequence ID" value="RUT35805.1"/>
    <property type="molecule type" value="Genomic_DNA"/>
</dbReference>
<dbReference type="InterPro" id="IPR000182">
    <property type="entry name" value="GNAT_dom"/>
</dbReference>
<accession>A0A433XP01</accession>
<keyword evidence="2" id="KW-0012">Acyltransferase</keyword>
<dbReference type="Gene3D" id="3.40.630.30">
    <property type="match status" value="1"/>
</dbReference>
<feature type="domain" description="N-acetyltransferase" evidence="3">
    <location>
        <begin position="1"/>
        <end position="145"/>
    </location>
</feature>
<dbReference type="PANTHER" id="PTHR43800:SF1">
    <property type="entry name" value="PEPTIDYL-LYSINE N-ACETYLTRANSFERASE YJAB"/>
    <property type="match status" value="1"/>
</dbReference>
<dbReference type="PANTHER" id="PTHR43800">
    <property type="entry name" value="PEPTIDYL-LYSINE N-ACETYLTRANSFERASE YJAB"/>
    <property type="match status" value="1"/>
</dbReference>
<dbReference type="CDD" id="cd04301">
    <property type="entry name" value="NAT_SF"/>
    <property type="match status" value="1"/>
</dbReference>
<reference evidence="4 5" key="1">
    <citation type="submission" date="2018-12" db="EMBL/GenBank/DDBJ databases">
        <authorList>
            <person name="Sun L."/>
            <person name="Chen Z."/>
        </authorList>
    </citation>
    <scope>NUCLEOTIDE SEQUENCE [LARGE SCALE GENOMIC DNA]</scope>
    <source>
        <strain evidence="4 5">3-5-3</strain>
    </source>
</reference>
<name>A0A433XP01_9BACL</name>
<gene>
    <name evidence="4" type="ORF">EJP77_01955</name>
</gene>
<organism evidence="4 5">
    <name type="scientific">Paenibacillus zeisoli</name>
    <dbReference type="NCBI Taxonomy" id="2496267"/>
    <lineage>
        <taxon>Bacteria</taxon>
        <taxon>Bacillati</taxon>
        <taxon>Bacillota</taxon>
        <taxon>Bacilli</taxon>
        <taxon>Bacillales</taxon>
        <taxon>Paenibacillaceae</taxon>
        <taxon>Paenibacillus</taxon>
    </lineage>
</organism>
<evidence type="ECO:0000313" key="5">
    <source>
        <dbReference type="Proteomes" id="UP000272464"/>
    </source>
</evidence>
<dbReference type="AlphaFoldDB" id="A0A433XP01"/>
<protein>
    <submittedName>
        <fullName evidence="4">N-acetyltransferase</fullName>
    </submittedName>
</protein>
<dbReference type="SUPFAM" id="SSF55729">
    <property type="entry name" value="Acyl-CoA N-acyltransferases (Nat)"/>
    <property type="match status" value="1"/>
</dbReference>
<evidence type="ECO:0000256" key="1">
    <source>
        <dbReference type="ARBA" id="ARBA00022679"/>
    </source>
</evidence>
<evidence type="ECO:0000259" key="3">
    <source>
        <dbReference type="PROSITE" id="PS51186"/>
    </source>
</evidence>
<proteinExistence type="predicted"/>
<dbReference type="RefSeq" id="WP_127197503.1">
    <property type="nucleotide sequence ID" value="NZ_RZNX01000001.1"/>
</dbReference>
<dbReference type="GO" id="GO:0016747">
    <property type="term" value="F:acyltransferase activity, transferring groups other than amino-acyl groups"/>
    <property type="evidence" value="ECO:0007669"/>
    <property type="project" value="InterPro"/>
</dbReference>
<dbReference type="OrthoDB" id="9775804at2"/>
<sequence length="145" mass="16931">MDIRNFSKADLHLCVDLFISVFNQEPWNDEWSREYAEQYLNDYIKASGFRGYIAEDAAGIKGFIVGVRKKWWSGDEFFINEMCVDTTCQRSGVGTQLINYLQENMKSEGIDRITLLTNRGIAAEQFYKKNGFIEIERLIFMNKEL</sequence>
<keyword evidence="5" id="KW-1185">Reference proteome</keyword>
<comment type="caution">
    <text evidence="4">The sequence shown here is derived from an EMBL/GenBank/DDBJ whole genome shotgun (WGS) entry which is preliminary data.</text>
</comment>
<dbReference type="PROSITE" id="PS51186">
    <property type="entry name" value="GNAT"/>
    <property type="match status" value="1"/>
</dbReference>